<feature type="chain" id="PRO_5010533793" description="Cytochrome c" evidence="1">
    <location>
        <begin position="23"/>
        <end position="157"/>
    </location>
</feature>
<name>A0A1T5GWH9_9SPHN</name>
<keyword evidence="3" id="KW-1185">Reference proteome</keyword>
<evidence type="ECO:0008006" key="4">
    <source>
        <dbReference type="Google" id="ProtNLM"/>
    </source>
</evidence>
<dbReference type="Proteomes" id="UP000189818">
    <property type="component" value="Unassembled WGS sequence"/>
</dbReference>
<reference evidence="3" key="1">
    <citation type="submission" date="2017-02" db="EMBL/GenBank/DDBJ databases">
        <authorList>
            <person name="Varghese N."/>
            <person name="Submissions S."/>
        </authorList>
    </citation>
    <scope>NUCLEOTIDE SEQUENCE [LARGE SCALE GENOMIC DNA]</scope>
    <source>
        <strain evidence="3">UM2</strain>
    </source>
</reference>
<dbReference type="STRING" id="439228.SAMN06295920_1229"/>
<proteinExistence type="predicted"/>
<feature type="signal peptide" evidence="1">
    <location>
        <begin position="1"/>
        <end position="22"/>
    </location>
</feature>
<dbReference type="EMBL" id="FUYM01000022">
    <property type="protein sequence ID" value="SKC12731.1"/>
    <property type="molecule type" value="Genomic_DNA"/>
</dbReference>
<organism evidence="2 3">
    <name type="scientific">Rhizorhabdus histidinilytica</name>
    <dbReference type="NCBI Taxonomy" id="439228"/>
    <lineage>
        <taxon>Bacteria</taxon>
        <taxon>Pseudomonadati</taxon>
        <taxon>Pseudomonadota</taxon>
        <taxon>Alphaproteobacteria</taxon>
        <taxon>Sphingomonadales</taxon>
        <taxon>Sphingomonadaceae</taxon>
        <taxon>Rhizorhabdus</taxon>
    </lineage>
</organism>
<accession>A0A1T5GWH9</accession>
<dbReference type="GO" id="GO:0009055">
    <property type="term" value="F:electron transfer activity"/>
    <property type="evidence" value="ECO:0007669"/>
    <property type="project" value="InterPro"/>
</dbReference>
<dbReference type="Gene3D" id="1.10.760.10">
    <property type="entry name" value="Cytochrome c-like domain"/>
    <property type="match status" value="1"/>
</dbReference>
<dbReference type="AlphaFoldDB" id="A0A1T5GWH9"/>
<evidence type="ECO:0000313" key="2">
    <source>
        <dbReference type="EMBL" id="SKC12731.1"/>
    </source>
</evidence>
<dbReference type="InterPro" id="IPR036909">
    <property type="entry name" value="Cyt_c-like_dom_sf"/>
</dbReference>
<dbReference type="RefSeq" id="WP_079651041.1">
    <property type="nucleotide sequence ID" value="NZ_FUYM01000022.1"/>
</dbReference>
<evidence type="ECO:0000256" key="1">
    <source>
        <dbReference type="SAM" id="SignalP"/>
    </source>
</evidence>
<evidence type="ECO:0000313" key="3">
    <source>
        <dbReference type="Proteomes" id="UP000189818"/>
    </source>
</evidence>
<gene>
    <name evidence="2" type="ORF">SAMN06295920_1229</name>
</gene>
<keyword evidence="1" id="KW-0732">Signal</keyword>
<dbReference type="GO" id="GO:0020037">
    <property type="term" value="F:heme binding"/>
    <property type="evidence" value="ECO:0007669"/>
    <property type="project" value="InterPro"/>
</dbReference>
<dbReference type="SUPFAM" id="SSF46626">
    <property type="entry name" value="Cytochrome c"/>
    <property type="match status" value="1"/>
</dbReference>
<sequence length="157" mass="16507">MRPRLFLAASLSCATVLAVAHAGASAPGGRAPNMASNGRQPHVNYMTECQGCHMPDGRGIAGRVPAMKGELYRFLDVEGGRAFLVQVPGSANSKLSDADLSALLNWLIPAMGGPAKGGFTPYTPQEVAAYRGKRMVDVVGTRANLIARFPAEAPRTN</sequence>
<protein>
    <recommendedName>
        <fullName evidence="4">Cytochrome c</fullName>
    </recommendedName>
</protein>
<dbReference type="OrthoDB" id="9811281at2"/>